<evidence type="ECO:0000259" key="4">
    <source>
        <dbReference type="PROSITE" id="PS50043"/>
    </source>
</evidence>
<evidence type="ECO:0000256" key="3">
    <source>
        <dbReference type="ARBA" id="ARBA00023163"/>
    </source>
</evidence>
<dbReference type="InterPro" id="IPR016032">
    <property type="entry name" value="Sig_transdc_resp-reg_C-effctor"/>
</dbReference>
<dbReference type="InterPro" id="IPR036388">
    <property type="entry name" value="WH-like_DNA-bd_sf"/>
</dbReference>
<dbReference type="RefSeq" id="WP_203897357.1">
    <property type="nucleotide sequence ID" value="NZ_BOPF01000002.1"/>
</dbReference>
<dbReference type="Gene3D" id="1.10.10.10">
    <property type="entry name" value="Winged helix-like DNA-binding domain superfamily/Winged helix DNA-binding domain"/>
    <property type="match status" value="1"/>
</dbReference>
<dbReference type="SUPFAM" id="SSF55781">
    <property type="entry name" value="GAF domain-like"/>
    <property type="match status" value="1"/>
</dbReference>
<sequence length="344" mass="36000">MARISGARLNAVRAVERACAAGLDSRALRTAVMARLRPVVPADAYCFGTLDPTTLLVTDDVSEGLPAEAGPLAAHNEYRVPDVDKFADLARAADPVGILSRSTGGDPASSHRFRTVLPLIGARHELRAAFVADGRCWGAVAMFRTGERPDFSAADADLLRAVSRPVALALRRAAGDTADPRTPHADTGVLVLDDRGATLMSNDAARAWLAAGIRGLGVAEVASAARAGRDARARLRVRSRGGAWVSLRASPMTAGDGAVPAGEPVVVVIERAAAPDVAEMLALSHGLSPREREVAARVADGLPYARIAAELHITVDTVQDHLKSIFAKLGVRGRAALVAHLNRA</sequence>
<evidence type="ECO:0000313" key="6">
    <source>
        <dbReference type="Proteomes" id="UP000619260"/>
    </source>
</evidence>
<dbReference type="PROSITE" id="PS50043">
    <property type="entry name" value="HTH_LUXR_2"/>
    <property type="match status" value="1"/>
</dbReference>
<comment type="caution">
    <text evidence="5">The sequence shown here is derived from an EMBL/GenBank/DDBJ whole genome shotgun (WGS) entry which is preliminary data.</text>
</comment>
<protein>
    <submittedName>
        <fullName evidence="5">Helix-turn-helix transcriptional regulator</fullName>
    </submittedName>
</protein>
<dbReference type="InterPro" id="IPR000792">
    <property type="entry name" value="Tscrpt_reg_LuxR_C"/>
</dbReference>
<dbReference type="GO" id="GO:0006355">
    <property type="term" value="P:regulation of DNA-templated transcription"/>
    <property type="evidence" value="ECO:0007669"/>
    <property type="project" value="InterPro"/>
</dbReference>
<dbReference type="CDD" id="cd06170">
    <property type="entry name" value="LuxR_C_like"/>
    <property type="match status" value="1"/>
</dbReference>
<dbReference type="Gene3D" id="3.30.450.40">
    <property type="match status" value="1"/>
</dbReference>
<organism evidence="5 6">
    <name type="scientific">Virgisporangium aliadipatigenens</name>
    <dbReference type="NCBI Taxonomy" id="741659"/>
    <lineage>
        <taxon>Bacteria</taxon>
        <taxon>Bacillati</taxon>
        <taxon>Actinomycetota</taxon>
        <taxon>Actinomycetes</taxon>
        <taxon>Micromonosporales</taxon>
        <taxon>Micromonosporaceae</taxon>
        <taxon>Virgisporangium</taxon>
    </lineage>
</organism>
<dbReference type="AlphaFoldDB" id="A0A8J3YES5"/>
<dbReference type="GO" id="GO:0003677">
    <property type="term" value="F:DNA binding"/>
    <property type="evidence" value="ECO:0007669"/>
    <property type="project" value="UniProtKB-KW"/>
</dbReference>
<keyword evidence="2" id="KW-0238">DNA-binding</keyword>
<accession>A0A8J3YES5</accession>
<dbReference type="InterPro" id="IPR029016">
    <property type="entry name" value="GAF-like_dom_sf"/>
</dbReference>
<evidence type="ECO:0000256" key="2">
    <source>
        <dbReference type="ARBA" id="ARBA00023125"/>
    </source>
</evidence>
<dbReference type="PRINTS" id="PR00038">
    <property type="entry name" value="HTHLUXR"/>
</dbReference>
<evidence type="ECO:0000256" key="1">
    <source>
        <dbReference type="ARBA" id="ARBA00023015"/>
    </source>
</evidence>
<keyword evidence="6" id="KW-1185">Reference proteome</keyword>
<dbReference type="SUPFAM" id="SSF46894">
    <property type="entry name" value="C-terminal effector domain of the bipartite response regulators"/>
    <property type="match status" value="1"/>
</dbReference>
<dbReference type="Pfam" id="PF00196">
    <property type="entry name" value="GerE"/>
    <property type="match status" value="1"/>
</dbReference>
<proteinExistence type="predicted"/>
<dbReference type="SMART" id="SM00421">
    <property type="entry name" value="HTH_LUXR"/>
    <property type="match status" value="1"/>
</dbReference>
<keyword evidence="3" id="KW-0804">Transcription</keyword>
<name>A0A8J3YES5_9ACTN</name>
<dbReference type="Proteomes" id="UP000619260">
    <property type="component" value="Unassembled WGS sequence"/>
</dbReference>
<feature type="domain" description="HTH luxR-type" evidence="4">
    <location>
        <begin position="280"/>
        <end position="344"/>
    </location>
</feature>
<reference evidence="5" key="1">
    <citation type="submission" date="2021-01" db="EMBL/GenBank/DDBJ databases">
        <title>Whole genome shotgun sequence of Virgisporangium aliadipatigenens NBRC 105644.</title>
        <authorList>
            <person name="Komaki H."/>
            <person name="Tamura T."/>
        </authorList>
    </citation>
    <scope>NUCLEOTIDE SEQUENCE</scope>
    <source>
        <strain evidence="5">NBRC 105644</strain>
    </source>
</reference>
<gene>
    <name evidence="5" type="ORF">Val02_07000</name>
</gene>
<dbReference type="PANTHER" id="PTHR44688:SF16">
    <property type="entry name" value="DNA-BINDING TRANSCRIPTIONAL ACTIVATOR DEVR_DOSR"/>
    <property type="match status" value="1"/>
</dbReference>
<evidence type="ECO:0000313" key="5">
    <source>
        <dbReference type="EMBL" id="GIJ43814.1"/>
    </source>
</evidence>
<dbReference type="PANTHER" id="PTHR44688">
    <property type="entry name" value="DNA-BINDING TRANSCRIPTIONAL ACTIVATOR DEVR_DOSR"/>
    <property type="match status" value="1"/>
</dbReference>
<dbReference type="EMBL" id="BOPF01000002">
    <property type="protein sequence ID" value="GIJ43814.1"/>
    <property type="molecule type" value="Genomic_DNA"/>
</dbReference>
<dbReference type="PROSITE" id="PS00622">
    <property type="entry name" value="HTH_LUXR_1"/>
    <property type="match status" value="1"/>
</dbReference>
<keyword evidence="1" id="KW-0805">Transcription regulation</keyword>